<proteinExistence type="predicted"/>
<evidence type="ECO:0000313" key="3">
    <source>
        <dbReference type="Proteomes" id="UP000018339"/>
    </source>
</evidence>
<feature type="transmembrane region" description="Helical" evidence="1">
    <location>
        <begin position="53"/>
        <end position="74"/>
    </location>
</feature>
<evidence type="ECO:0000313" key="2">
    <source>
        <dbReference type="EMBL" id="ESU72845.1"/>
    </source>
</evidence>
<keyword evidence="3" id="KW-1185">Reference proteome</keyword>
<keyword evidence="1" id="KW-0472">Membrane</keyword>
<gene>
    <name evidence="2" type="ORF">T260_06310</name>
</gene>
<name>A0A7U9JC45_GEOTM</name>
<dbReference type="Proteomes" id="UP000018339">
    <property type="component" value="Unassembled WGS sequence"/>
</dbReference>
<protein>
    <submittedName>
        <fullName evidence="2">Uncharacterized protein</fullName>
    </submittedName>
</protein>
<dbReference type="AlphaFoldDB" id="A0A7U9JC45"/>
<keyword evidence="1" id="KW-1133">Transmembrane helix</keyword>
<keyword evidence="1" id="KW-0812">Transmembrane</keyword>
<sequence length="108" mass="13116">MKLRFSEKSGIFMKVLLLVISWFIILFSLMIQNSDAFIYWFNPSVVSISDERYFYTLVPTFLNILLLFFQIKFLGVRERKTTIHKILFVTLIINSILFLYYVIYQFFW</sequence>
<dbReference type="EMBL" id="AYSF01000035">
    <property type="protein sequence ID" value="ESU72845.1"/>
    <property type="molecule type" value="Genomic_DNA"/>
</dbReference>
<reference evidence="2 3" key="1">
    <citation type="journal article" date="2014" name="Genome Announc.">
        <title>Draft Genome Sequence of Geobacillus thermopakistaniensis Strain MAS1.</title>
        <authorList>
            <person name="Siddiqui M.A."/>
            <person name="Rashid N."/>
            <person name="Ayyampalayam S."/>
            <person name="Whitman W.B."/>
        </authorList>
    </citation>
    <scope>NUCLEOTIDE SEQUENCE [LARGE SCALE GENOMIC DNA]</scope>
    <source>
        <strain evidence="2 3">MAS1</strain>
    </source>
</reference>
<organism evidence="2 3">
    <name type="scientific">Geobacillus thermopakistaniensis (strain MAS1)</name>
    <dbReference type="NCBI Taxonomy" id="1408282"/>
    <lineage>
        <taxon>Bacteria</taxon>
        <taxon>Bacillati</taxon>
        <taxon>Bacillota</taxon>
        <taxon>Bacilli</taxon>
        <taxon>Bacillales</taxon>
        <taxon>Anoxybacillaceae</taxon>
        <taxon>Geobacillus</taxon>
    </lineage>
</organism>
<comment type="caution">
    <text evidence="2">The sequence shown here is derived from an EMBL/GenBank/DDBJ whole genome shotgun (WGS) entry which is preliminary data.</text>
</comment>
<evidence type="ECO:0000256" key="1">
    <source>
        <dbReference type="SAM" id="Phobius"/>
    </source>
</evidence>
<accession>A0A7U9JC45</accession>
<feature type="transmembrane region" description="Helical" evidence="1">
    <location>
        <begin position="12"/>
        <end position="33"/>
    </location>
</feature>
<feature type="transmembrane region" description="Helical" evidence="1">
    <location>
        <begin position="86"/>
        <end position="107"/>
    </location>
</feature>